<dbReference type="Gene3D" id="1.20.5.490">
    <property type="entry name" value="Single helix bin"/>
    <property type="match status" value="1"/>
</dbReference>
<dbReference type="EMBL" id="JANRHA010000034">
    <property type="protein sequence ID" value="MDG3017247.1"/>
    <property type="molecule type" value="Genomic_DNA"/>
</dbReference>
<evidence type="ECO:0000313" key="2">
    <source>
        <dbReference type="EMBL" id="MDG3017247.1"/>
    </source>
</evidence>
<feature type="compositionally biased region" description="Basic and acidic residues" evidence="1">
    <location>
        <begin position="12"/>
        <end position="24"/>
    </location>
</feature>
<dbReference type="Gene3D" id="1.10.10.60">
    <property type="entry name" value="Homeodomain-like"/>
    <property type="match status" value="1"/>
</dbReference>
<sequence>MNPPSPQAIRALSEDARRRSADSRRRIERALRDLEKSDAVININVIAQRAKVSRKTIYKHHDLLARIRAHTRTATAIPASASGGDNAIVAALRAQLTHKEAEIRSLNATLRERDSTIARLYGRLDSRM</sequence>
<comment type="caution">
    <text evidence="2">The sequence shown here is derived from an EMBL/GenBank/DDBJ whole genome shotgun (WGS) entry which is preliminary data.</text>
</comment>
<organism evidence="2 3">
    <name type="scientific">Speluncibacter jeojiensis</name>
    <dbReference type="NCBI Taxonomy" id="2710754"/>
    <lineage>
        <taxon>Bacteria</taxon>
        <taxon>Bacillati</taxon>
        <taxon>Actinomycetota</taxon>
        <taxon>Actinomycetes</taxon>
        <taxon>Mycobacteriales</taxon>
        <taxon>Speluncibacteraceae</taxon>
        <taxon>Speluncibacter</taxon>
    </lineage>
</organism>
<proteinExistence type="predicted"/>
<accession>A0A9X4M768</accession>
<dbReference type="Proteomes" id="UP001152755">
    <property type="component" value="Unassembled WGS sequence"/>
</dbReference>
<feature type="region of interest" description="Disordered" evidence="1">
    <location>
        <begin position="1"/>
        <end position="24"/>
    </location>
</feature>
<reference evidence="2" key="1">
    <citation type="submission" date="2022-08" db="EMBL/GenBank/DDBJ databases">
        <title>Genome analysis of Corynebacteriales strain.</title>
        <authorList>
            <person name="Lee S.D."/>
        </authorList>
    </citation>
    <scope>NUCLEOTIDE SEQUENCE</scope>
    <source>
        <strain evidence="2">D3-21</strain>
    </source>
</reference>
<evidence type="ECO:0000256" key="1">
    <source>
        <dbReference type="SAM" id="MobiDB-lite"/>
    </source>
</evidence>
<gene>
    <name evidence="2" type="ORF">NVS88_22075</name>
</gene>
<dbReference type="RefSeq" id="WP_332520881.1">
    <property type="nucleotide sequence ID" value="NZ_JANRHA010000034.1"/>
</dbReference>
<evidence type="ECO:0000313" key="3">
    <source>
        <dbReference type="Proteomes" id="UP001152755"/>
    </source>
</evidence>
<keyword evidence="3" id="KW-1185">Reference proteome</keyword>
<name>A0A9X4M768_9ACTN</name>
<evidence type="ECO:0008006" key="4">
    <source>
        <dbReference type="Google" id="ProtNLM"/>
    </source>
</evidence>
<dbReference type="AlphaFoldDB" id="A0A9X4M768"/>
<protein>
    <recommendedName>
        <fullName evidence="4">Transposase</fullName>
    </recommendedName>
</protein>